<evidence type="ECO:0000313" key="23">
    <source>
        <dbReference type="Proteomes" id="UP000284842"/>
    </source>
</evidence>
<sequence>MPTAWKPSFVALLFSLPAFAQQPLWGQCGGIGWTGGTTCVSGAVCNRNNDYYSQCIPGQATTPAPAPTTSTATTPPPSSTSVPAAPGSCPVLPSNPSFTANARLPNPFKFFNGNAVTTKADWDCRREEISQLLQRYELGTLPPKPSSVTGSYSGGRLTINVSEAGKSISFQVSISTPSGATAPYPAIIAYGGMSIPTPSGVSVITFNNDDIAAQTNTGSRGQGKFYTLYGSGHSAGAMTAWAWGVSRIIDALSTTTGHNIDLNRIAVTGCSRNGKGALVAGAFDTRIALTIPQESGSGGGGCWRISDKMLSSGINTQTASEIVGENVWFSKNFEPYVRSINNLPFDHHLLAALVAPRALLVIDNTSIDWLGPRSVFGCMKTANKIWQALGVADHMGVSQVGNHNHCAFPSNEQGDLDAFVNKFLKNQSTNTNIVKTDGANQVGFVDSEWVDWTTVAVILLCFTLYAYIRQRVHRGSKLPLPPGPPGHIIFGNKLPESFAYRKYEEWTQEYGPVFTIRQGFNITIVVGRLQAAIDIMEKEGASLADRPRNISAGEILSGGMRTLLTPAGERFKKMRRALHTHLQPKVVAGYSPTLMKNAKQLLLDIIDAPERHQDHAKRYSASVVLALAYGKESQGYEDPAIVAVNRCITRVGENLRPGLWKVDIYPFLRYIPGYLNELKAGHAEELDLFKTQLREVKVKMERGDEIPQSFGKYLLEKQQELGLNEAETAYLAGSMFGAGSDTTASAISVAILAAACYPEAQRRIQEEIDAVIGKERAPTTSDAESLPQTMAFVYESYRWRPVTAGGFPHKATKDIIWQNYLIPKGATVVGNVWAVGRDPDYFPDPERFDPQRWLDSNGKLREDVKSYPFGFGRRVCPGLHMATASVFLNTALINWAFSIHTDPESPIDDMAFTKSANAHPMPFKVIFKPRVTKTMEGVKEMMEDYGI</sequence>
<dbReference type="GO" id="GO:0016705">
    <property type="term" value="F:oxidoreductase activity, acting on paired donors, with incorporation or reduction of molecular oxygen"/>
    <property type="evidence" value="ECO:0007669"/>
    <property type="project" value="InterPro"/>
</dbReference>
<dbReference type="Pfam" id="PF22244">
    <property type="entry name" value="GCE_fung"/>
    <property type="match status" value="1"/>
</dbReference>
<proteinExistence type="inferred from homology"/>
<keyword evidence="13 18" id="KW-0408">Iron</keyword>
<dbReference type="Pfam" id="PF00067">
    <property type="entry name" value="p450"/>
    <property type="match status" value="1"/>
</dbReference>
<evidence type="ECO:0000256" key="13">
    <source>
        <dbReference type="ARBA" id="ARBA00023004"/>
    </source>
</evidence>
<comment type="catalytic activity">
    <reaction evidence="16">
        <text>a 4-O-methyl-alpha-D-glucuronosyl ester derivative + H2O = 4-O-methyl-alpha-D-glucuronate derivative + an alcohol + H(+)</text>
        <dbReference type="Rhea" id="RHEA:67452"/>
        <dbReference type="ChEBI" id="CHEBI:15377"/>
        <dbReference type="ChEBI" id="CHEBI:15378"/>
        <dbReference type="ChEBI" id="CHEBI:30879"/>
        <dbReference type="ChEBI" id="CHEBI:171667"/>
        <dbReference type="ChEBI" id="CHEBI:171668"/>
        <dbReference type="EC" id="3.1.1.117"/>
    </reaction>
    <physiologicalReaction direction="left-to-right" evidence="16">
        <dbReference type="Rhea" id="RHEA:67453"/>
    </physiologicalReaction>
</comment>
<keyword evidence="23" id="KW-1185">Reference proteome</keyword>
<dbReference type="Proteomes" id="UP000284842">
    <property type="component" value="Unassembled WGS sequence"/>
</dbReference>
<feature type="binding site" description="axial binding residue" evidence="18">
    <location>
        <position position="876"/>
    </location>
    <ligand>
        <name>heme</name>
        <dbReference type="ChEBI" id="CHEBI:30413"/>
    </ligand>
    <ligandPart>
        <name>Fe</name>
        <dbReference type="ChEBI" id="CHEBI:18248"/>
    </ligandPart>
</feature>
<evidence type="ECO:0000256" key="11">
    <source>
        <dbReference type="ARBA" id="ARBA00022801"/>
    </source>
</evidence>
<dbReference type="GO" id="GO:0030248">
    <property type="term" value="F:cellulose binding"/>
    <property type="evidence" value="ECO:0007669"/>
    <property type="project" value="InterPro"/>
</dbReference>
<evidence type="ECO:0000256" key="12">
    <source>
        <dbReference type="ARBA" id="ARBA00023002"/>
    </source>
</evidence>
<evidence type="ECO:0000256" key="20">
    <source>
        <dbReference type="SAM" id="SignalP"/>
    </source>
</evidence>
<evidence type="ECO:0000256" key="1">
    <source>
        <dbReference type="ARBA" id="ARBA00001971"/>
    </source>
</evidence>
<dbReference type="GO" id="GO:0005975">
    <property type="term" value="P:carbohydrate metabolic process"/>
    <property type="evidence" value="ECO:0007669"/>
    <property type="project" value="InterPro"/>
</dbReference>
<organism evidence="22 23">
    <name type="scientific">Panaeolus cyanescens</name>
    <dbReference type="NCBI Taxonomy" id="181874"/>
    <lineage>
        <taxon>Eukaryota</taxon>
        <taxon>Fungi</taxon>
        <taxon>Dikarya</taxon>
        <taxon>Basidiomycota</taxon>
        <taxon>Agaricomycotina</taxon>
        <taxon>Agaricomycetes</taxon>
        <taxon>Agaricomycetidae</taxon>
        <taxon>Agaricales</taxon>
        <taxon>Agaricineae</taxon>
        <taxon>Galeropsidaceae</taxon>
        <taxon>Panaeolus</taxon>
    </lineage>
</organism>
<evidence type="ECO:0000259" key="21">
    <source>
        <dbReference type="PROSITE" id="PS51164"/>
    </source>
</evidence>
<dbReference type="GO" id="GO:0005506">
    <property type="term" value="F:iron ion binding"/>
    <property type="evidence" value="ECO:0007669"/>
    <property type="project" value="InterPro"/>
</dbReference>
<dbReference type="Gene3D" id="1.10.630.10">
    <property type="entry name" value="Cytochrome P450"/>
    <property type="match status" value="1"/>
</dbReference>
<dbReference type="InterPro" id="IPR017972">
    <property type="entry name" value="Cyt_P450_CS"/>
</dbReference>
<dbReference type="PANTHER" id="PTHR46300:SF1">
    <property type="entry name" value="P450, PUTATIVE (EUROFUNG)-RELATED"/>
    <property type="match status" value="1"/>
</dbReference>
<keyword evidence="12" id="KW-0560">Oxidoreductase</keyword>
<keyword evidence="14" id="KW-0503">Monooxygenase</keyword>
<keyword evidence="6" id="KW-0719">Serine esterase</keyword>
<dbReference type="CDD" id="cd11065">
    <property type="entry name" value="CYP64-like"/>
    <property type="match status" value="1"/>
</dbReference>
<comment type="cofactor">
    <cofactor evidence="1 18">
        <name>heme</name>
        <dbReference type="ChEBI" id="CHEBI:30413"/>
    </cofactor>
</comment>
<dbReference type="InterPro" id="IPR035971">
    <property type="entry name" value="CBD_sf"/>
</dbReference>
<evidence type="ECO:0000256" key="19">
    <source>
        <dbReference type="SAM" id="MobiDB-lite"/>
    </source>
</evidence>
<dbReference type="SMART" id="SM00236">
    <property type="entry name" value="fCBD"/>
    <property type="match status" value="1"/>
</dbReference>
<dbReference type="PROSITE" id="PS51164">
    <property type="entry name" value="CBM1_2"/>
    <property type="match status" value="1"/>
</dbReference>
<evidence type="ECO:0000256" key="6">
    <source>
        <dbReference type="ARBA" id="ARBA00022487"/>
    </source>
</evidence>
<dbReference type="PANTHER" id="PTHR46300">
    <property type="entry name" value="P450, PUTATIVE (EUROFUNG)-RELATED-RELATED"/>
    <property type="match status" value="1"/>
</dbReference>
<comment type="pathway">
    <text evidence="3">Secondary metabolite biosynthesis.</text>
</comment>
<feature type="signal peptide" evidence="20">
    <location>
        <begin position="1"/>
        <end position="20"/>
    </location>
</feature>
<dbReference type="PRINTS" id="PR00463">
    <property type="entry name" value="EP450I"/>
</dbReference>
<dbReference type="PROSITE" id="PS00086">
    <property type="entry name" value="CYTOCHROME_P450"/>
    <property type="match status" value="1"/>
</dbReference>
<evidence type="ECO:0000313" key="22">
    <source>
        <dbReference type="EMBL" id="PPQ73329.1"/>
    </source>
</evidence>
<dbReference type="OrthoDB" id="2789670at2759"/>
<evidence type="ECO:0000256" key="10">
    <source>
        <dbReference type="ARBA" id="ARBA00022729"/>
    </source>
</evidence>
<dbReference type="InterPro" id="IPR050364">
    <property type="entry name" value="Cytochrome_P450_fung"/>
</dbReference>
<accession>A0A409W474</accession>
<feature type="domain" description="CBM1" evidence="21">
    <location>
        <begin position="20"/>
        <end position="56"/>
    </location>
</feature>
<keyword evidence="10 20" id="KW-0732">Signal</keyword>
<keyword evidence="9 18" id="KW-0479">Metal-binding</keyword>
<comment type="similarity">
    <text evidence="4">Belongs to the carbohydrate esterase 15 (CE15) family.</text>
</comment>
<dbReference type="InterPro" id="IPR001128">
    <property type="entry name" value="Cyt_P450"/>
</dbReference>
<gene>
    <name evidence="22" type="ORF">CVT24_012299</name>
</gene>
<dbReference type="InterPro" id="IPR029058">
    <property type="entry name" value="AB_hydrolase_fold"/>
</dbReference>
<dbReference type="AlphaFoldDB" id="A0A409W474"/>
<keyword evidence="15" id="KW-0439">Lignin degradation</keyword>
<dbReference type="STRING" id="181874.A0A409W474"/>
<reference evidence="22 23" key="1">
    <citation type="journal article" date="2018" name="Evol. Lett.">
        <title>Horizontal gene cluster transfer increased hallucinogenic mushroom diversity.</title>
        <authorList>
            <person name="Reynolds H.T."/>
            <person name="Vijayakumar V."/>
            <person name="Gluck-Thaler E."/>
            <person name="Korotkin H.B."/>
            <person name="Matheny P.B."/>
            <person name="Slot J.C."/>
        </authorList>
    </citation>
    <scope>NUCLEOTIDE SEQUENCE [LARGE SCALE GENOMIC DNA]</scope>
    <source>
        <strain evidence="22 23">2629</strain>
    </source>
</reference>
<dbReference type="SUPFAM" id="SSF57180">
    <property type="entry name" value="Cellulose-binding domain"/>
    <property type="match status" value="1"/>
</dbReference>
<dbReference type="Pfam" id="PF00734">
    <property type="entry name" value="CBM_1"/>
    <property type="match status" value="1"/>
</dbReference>
<evidence type="ECO:0000256" key="4">
    <source>
        <dbReference type="ARBA" id="ARBA00010092"/>
    </source>
</evidence>
<dbReference type="InterPro" id="IPR036396">
    <property type="entry name" value="Cyt_P450_sf"/>
</dbReference>
<evidence type="ECO:0000256" key="15">
    <source>
        <dbReference type="ARBA" id="ARBA00023185"/>
    </source>
</evidence>
<feature type="region of interest" description="Disordered" evidence="19">
    <location>
        <begin position="62"/>
        <end position="86"/>
    </location>
</feature>
<evidence type="ECO:0000256" key="17">
    <source>
        <dbReference type="ARBA" id="ARBA00026105"/>
    </source>
</evidence>
<dbReference type="EMBL" id="NHTK01005823">
    <property type="protein sequence ID" value="PPQ73329.1"/>
    <property type="molecule type" value="Genomic_DNA"/>
</dbReference>
<evidence type="ECO:0000256" key="18">
    <source>
        <dbReference type="PIRSR" id="PIRSR602401-1"/>
    </source>
</evidence>
<feature type="chain" id="PRO_5019354569" description="(4-O-methyl)-D-glucuronate--lignin esterase" evidence="20">
    <location>
        <begin position="21"/>
        <end position="947"/>
    </location>
</feature>
<evidence type="ECO:0000256" key="3">
    <source>
        <dbReference type="ARBA" id="ARBA00005179"/>
    </source>
</evidence>
<comment type="caution">
    <text evidence="22">The sequence shown here is derived from an EMBL/GenBank/DDBJ whole genome shotgun (WGS) entry which is preliminary data.</text>
</comment>
<dbReference type="InterPro" id="IPR054579">
    <property type="entry name" value="GCE-like_dom"/>
</dbReference>
<dbReference type="InterPro" id="IPR000254">
    <property type="entry name" value="CBD"/>
</dbReference>
<dbReference type="InterPro" id="IPR002401">
    <property type="entry name" value="Cyt_P450_E_grp-I"/>
</dbReference>
<evidence type="ECO:0000256" key="2">
    <source>
        <dbReference type="ARBA" id="ARBA00004613"/>
    </source>
</evidence>
<dbReference type="GO" id="GO:0005576">
    <property type="term" value="C:extracellular region"/>
    <property type="evidence" value="ECO:0007669"/>
    <property type="project" value="UniProtKB-SubCell"/>
</dbReference>
<dbReference type="GO" id="GO:0046274">
    <property type="term" value="P:lignin catabolic process"/>
    <property type="evidence" value="ECO:0007669"/>
    <property type="project" value="UniProtKB-KW"/>
</dbReference>
<evidence type="ECO:0000256" key="16">
    <source>
        <dbReference type="ARBA" id="ARBA00024511"/>
    </source>
</evidence>
<dbReference type="SUPFAM" id="SSF48264">
    <property type="entry name" value="Cytochrome P450"/>
    <property type="match status" value="1"/>
</dbReference>
<dbReference type="GO" id="GO:0020037">
    <property type="term" value="F:heme binding"/>
    <property type="evidence" value="ECO:0007669"/>
    <property type="project" value="InterPro"/>
</dbReference>
<dbReference type="EC" id="3.1.1.117" evidence="17"/>
<dbReference type="PROSITE" id="PS00562">
    <property type="entry name" value="CBM1_1"/>
    <property type="match status" value="1"/>
</dbReference>
<evidence type="ECO:0000256" key="7">
    <source>
        <dbReference type="ARBA" id="ARBA00022525"/>
    </source>
</evidence>
<comment type="subcellular location">
    <subcellularLocation>
        <location evidence="2">Secreted</location>
    </subcellularLocation>
</comment>
<protein>
    <recommendedName>
        <fullName evidence="17">(4-O-methyl)-D-glucuronate--lignin esterase</fullName>
        <ecNumber evidence="17">3.1.1.117</ecNumber>
    </recommendedName>
</protein>
<keyword evidence="11" id="KW-0378">Hydrolase</keyword>
<keyword evidence="7" id="KW-0964">Secreted</keyword>
<dbReference type="GO" id="GO:0052689">
    <property type="term" value="F:carboxylic ester hydrolase activity"/>
    <property type="evidence" value="ECO:0007669"/>
    <property type="project" value="UniProtKB-KW"/>
</dbReference>
<evidence type="ECO:0000256" key="14">
    <source>
        <dbReference type="ARBA" id="ARBA00023033"/>
    </source>
</evidence>
<dbReference type="Gene3D" id="3.40.50.1820">
    <property type="entry name" value="alpha/beta hydrolase"/>
    <property type="match status" value="1"/>
</dbReference>
<evidence type="ECO:0000256" key="5">
    <source>
        <dbReference type="ARBA" id="ARBA00010617"/>
    </source>
</evidence>
<dbReference type="InParanoid" id="A0A409W474"/>
<keyword evidence="8 18" id="KW-0349">Heme</keyword>
<dbReference type="SUPFAM" id="SSF53474">
    <property type="entry name" value="alpha/beta-Hydrolases"/>
    <property type="match status" value="1"/>
</dbReference>
<dbReference type="GO" id="GO:0004497">
    <property type="term" value="F:monooxygenase activity"/>
    <property type="evidence" value="ECO:0007669"/>
    <property type="project" value="UniProtKB-KW"/>
</dbReference>
<dbReference type="PRINTS" id="PR00385">
    <property type="entry name" value="P450"/>
</dbReference>
<evidence type="ECO:0000256" key="9">
    <source>
        <dbReference type="ARBA" id="ARBA00022723"/>
    </source>
</evidence>
<name>A0A409W474_9AGAR</name>
<evidence type="ECO:0000256" key="8">
    <source>
        <dbReference type="ARBA" id="ARBA00022617"/>
    </source>
</evidence>
<comment type="similarity">
    <text evidence="5">Belongs to the cytochrome P450 family.</text>
</comment>